<evidence type="ECO:0000313" key="2">
    <source>
        <dbReference type="EMBL" id="UOQ59644.1"/>
    </source>
</evidence>
<dbReference type="RefSeq" id="WP_244684763.1">
    <property type="nucleotide sequence ID" value="NZ_CP095043.1"/>
</dbReference>
<dbReference type="EMBL" id="CP095043">
    <property type="protein sequence ID" value="UOQ59644.1"/>
    <property type="molecule type" value="Genomic_DNA"/>
</dbReference>
<sequence length="316" mass="32808">MPEDPRTVPVPAPEPVPDLAQTAPAAAPAPVAIPTILTTSTPPAPADPALPWLDRAVDRVLSIQRPIVVAHLRRVAAKHRTATPVALTRALETRYIAAVTAGGSAVGATAAVPAVGTVAALALASAETVGFLEATALYAHSLAEVHGITLENPDRARAIILTLLLGDEGLTLLRQVTSQAKGGASRSTFWGEFVGSVLPRQMLAPLVDQLKGMFLRKVATTGSASVIGKAIPYGVGAVIGGVGNYVLARRVVARSRTAFGPPPLVLPAELTAPRVTAIEAGEPSPSELANPAGQPDQPDRPTRRRIFRRTSRATRS</sequence>
<dbReference type="Proteomes" id="UP000831775">
    <property type="component" value="Chromosome"/>
</dbReference>
<feature type="region of interest" description="Disordered" evidence="1">
    <location>
        <begin position="1"/>
        <end position="20"/>
    </location>
</feature>
<keyword evidence="3" id="KW-1185">Reference proteome</keyword>
<feature type="region of interest" description="Disordered" evidence="1">
    <location>
        <begin position="280"/>
        <end position="316"/>
    </location>
</feature>
<evidence type="ECO:0000313" key="3">
    <source>
        <dbReference type="Proteomes" id="UP000831775"/>
    </source>
</evidence>
<reference evidence="2 3" key="1">
    <citation type="submission" date="2022-04" db="EMBL/GenBank/DDBJ databases">
        <title>Leucobacter sp. isolated from rhizosphere of onion.</title>
        <authorList>
            <person name="Won M."/>
            <person name="Lee C.-M."/>
            <person name="Woen H.-Y."/>
            <person name="Kwon S.-W."/>
        </authorList>
    </citation>
    <scope>NUCLEOTIDE SEQUENCE [LARGE SCALE GENOMIC DNA]</scope>
    <source>
        <strain evidence="2 3">H25R-14</strain>
    </source>
</reference>
<accession>A0ABY4FTL6</accession>
<evidence type="ECO:0000256" key="1">
    <source>
        <dbReference type="SAM" id="MobiDB-lite"/>
    </source>
</evidence>
<evidence type="ECO:0008006" key="4">
    <source>
        <dbReference type="Google" id="ProtNLM"/>
    </source>
</evidence>
<gene>
    <name evidence="2" type="ORF">MUN76_11365</name>
</gene>
<protein>
    <recommendedName>
        <fullName evidence="4">EcsC family protein</fullName>
    </recommendedName>
</protein>
<name>A0ABY4FTL6_9MICO</name>
<feature type="compositionally biased region" description="Basic residues" evidence="1">
    <location>
        <begin position="302"/>
        <end position="316"/>
    </location>
</feature>
<proteinExistence type="predicted"/>
<organism evidence="2 3">
    <name type="scientific">Leucobacter rhizosphaerae</name>
    <dbReference type="NCBI Taxonomy" id="2932245"/>
    <lineage>
        <taxon>Bacteria</taxon>
        <taxon>Bacillati</taxon>
        <taxon>Actinomycetota</taxon>
        <taxon>Actinomycetes</taxon>
        <taxon>Micrococcales</taxon>
        <taxon>Microbacteriaceae</taxon>
        <taxon>Leucobacter</taxon>
    </lineage>
</organism>